<keyword evidence="3" id="KW-1185">Reference proteome</keyword>
<evidence type="ECO:0000313" key="3">
    <source>
        <dbReference type="Proteomes" id="UP001595539"/>
    </source>
</evidence>
<feature type="region of interest" description="Disordered" evidence="1">
    <location>
        <begin position="1"/>
        <end position="23"/>
    </location>
</feature>
<gene>
    <name evidence="2" type="ORF">ACFOM8_20140</name>
</gene>
<dbReference type="Proteomes" id="UP001595539">
    <property type="component" value="Unassembled WGS sequence"/>
</dbReference>
<evidence type="ECO:0000256" key="1">
    <source>
        <dbReference type="SAM" id="MobiDB-lite"/>
    </source>
</evidence>
<reference evidence="3" key="1">
    <citation type="journal article" date="2019" name="Int. J. Syst. Evol. Microbiol.">
        <title>The Global Catalogue of Microorganisms (GCM) 10K type strain sequencing project: providing services to taxonomists for standard genome sequencing and annotation.</title>
        <authorList>
            <consortium name="The Broad Institute Genomics Platform"/>
            <consortium name="The Broad Institute Genome Sequencing Center for Infectious Disease"/>
            <person name="Wu L."/>
            <person name="Ma J."/>
        </authorList>
    </citation>
    <scope>NUCLEOTIDE SEQUENCE [LARGE SCALE GENOMIC DNA]</scope>
    <source>
        <strain evidence="3">KCTC 42473</strain>
    </source>
</reference>
<sequence>MPRRFPPLGVIMRGQAPSRPDEFQSWSAAPVRISKGGKFVSPNADEPVGRRRAFAPGIRVASTDHRN</sequence>
<accession>A0ABV7UA30</accession>
<name>A0ABV7UA30_9RHOB</name>
<protein>
    <submittedName>
        <fullName evidence="2">Uncharacterized protein</fullName>
    </submittedName>
</protein>
<proteinExistence type="predicted"/>
<dbReference type="EMBL" id="JBHRXY010000041">
    <property type="protein sequence ID" value="MFC3631739.1"/>
    <property type="molecule type" value="Genomic_DNA"/>
</dbReference>
<evidence type="ECO:0000313" key="2">
    <source>
        <dbReference type="EMBL" id="MFC3631739.1"/>
    </source>
</evidence>
<comment type="caution">
    <text evidence="2">The sequence shown here is derived from an EMBL/GenBank/DDBJ whole genome shotgun (WGS) entry which is preliminary data.</text>
</comment>
<organism evidence="2 3">
    <name type="scientific">Paracoccus angustae</name>
    <dbReference type="NCBI Taxonomy" id="1671480"/>
    <lineage>
        <taxon>Bacteria</taxon>
        <taxon>Pseudomonadati</taxon>
        <taxon>Pseudomonadota</taxon>
        <taxon>Alphaproteobacteria</taxon>
        <taxon>Rhodobacterales</taxon>
        <taxon>Paracoccaceae</taxon>
        <taxon>Paracoccus</taxon>
    </lineage>
</organism>